<keyword evidence="3" id="KW-1185">Reference proteome</keyword>
<dbReference type="EMBL" id="CP045119">
    <property type="protein sequence ID" value="QIN85260.1"/>
    <property type="molecule type" value="Genomic_DNA"/>
</dbReference>
<proteinExistence type="predicted"/>
<dbReference type="InterPro" id="IPR010982">
    <property type="entry name" value="Lambda_DNA-bd_dom_sf"/>
</dbReference>
<dbReference type="SUPFAM" id="SSF47413">
    <property type="entry name" value="lambda repressor-like DNA-binding domains"/>
    <property type="match status" value="1"/>
</dbReference>
<dbReference type="InterPro" id="IPR013430">
    <property type="entry name" value="Toxin_antidote_HigA"/>
</dbReference>
<evidence type="ECO:0000256" key="1">
    <source>
        <dbReference type="ARBA" id="ARBA00023125"/>
    </source>
</evidence>
<accession>A0A6G8QFM0</accession>
<dbReference type="InterPro" id="IPR001387">
    <property type="entry name" value="Cro/C1-type_HTH"/>
</dbReference>
<name>A0A6G8QFM0_9ACTN</name>
<dbReference type="NCBIfam" id="TIGR02607">
    <property type="entry name" value="antidote_HigA"/>
    <property type="match status" value="1"/>
</dbReference>
<dbReference type="KEGG" id="rub:GBA63_18005"/>
<dbReference type="PANTHER" id="PTHR36924:SF1">
    <property type="entry name" value="ANTITOXIN HIGA-1"/>
    <property type="match status" value="1"/>
</dbReference>
<dbReference type="Gene3D" id="1.10.260.40">
    <property type="entry name" value="lambda repressor-like DNA-binding domains"/>
    <property type="match status" value="1"/>
</dbReference>
<gene>
    <name evidence="2" type="ORF">GBA63_18005</name>
</gene>
<keyword evidence="1" id="KW-0238">DNA-binding</keyword>
<dbReference type="CDD" id="cd00093">
    <property type="entry name" value="HTH_XRE"/>
    <property type="match status" value="1"/>
</dbReference>
<dbReference type="Proteomes" id="UP000501452">
    <property type="component" value="Chromosome"/>
</dbReference>
<evidence type="ECO:0000313" key="2">
    <source>
        <dbReference type="EMBL" id="QIN85260.1"/>
    </source>
</evidence>
<dbReference type="GO" id="GO:0003677">
    <property type="term" value="F:DNA binding"/>
    <property type="evidence" value="ECO:0007669"/>
    <property type="project" value="UniProtKB-KW"/>
</dbReference>
<organism evidence="2 3">
    <name type="scientific">Rubrobacter tropicus</name>
    <dbReference type="NCBI Taxonomy" id="2653851"/>
    <lineage>
        <taxon>Bacteria</taxon>
        <taxon>Bacillati</taxon>
        <taxon>Actinomycetota</taxon>
        <taxon>Rubrobacteria</taxon>
        <taxon>Rubrobacterales</taxon>
        <taxon>Rubrobacteraceae</taxon>
        <taxon>Rubrobacter</taxon>
    </lineage>
</organism>
<sequence>MSAEERVYPPVHPGEVLRQEWLEPLEMNPNRLAKALGVDRQNVYEIVHGRRAVSADMALRLGRWSGMRPGFWLGLQADYDLQMAEWERGDEIAEQVEPLVTAG</sequence>
<dbReference type="AlphaFoldDB" id="A0A6G8QFM0"/>
<evidence type="ECO:0000313" key="3">
    <source>
        <dbReference type="Proteomes" id="UP000501452"/>
    </source>
</evidence>
<dbReference type="PANTHER" id="PTHR36924">
    <property type="entry name" value="ANTITOXIN HIGA-1"/>
    <property type="match status" value="1"/>
</dbReference>
<reference evidence="2 3" key="1">
    <citation type="submission" date="2019-10" db="EMBL/GenBank/DDBJ databases">
        <title>Rubrobacter sp nov SCSIO 52090 isolated from a deep-sea sediment in the South China Sea.</title>
        <authorList>
            <person name="Chen R.W."/>
        </authorList>
    </citation>
    <scope>NUCLEOTIDE SEQUENCE [LARGE SCALE GENOMIC DNA]</scope>
    <source>
        <strain evidence="2 3">SCSIO 52909</strain>
    </source>
</reference>
<protein>
    <submittedName>
        <fullName evidence="2">HigA family addiction module antidote protein</fullName>
    </submittedName>
</protein>